<dbReference type="EMBL" id="CP003924">
    <property type="protein sequence ID" value="AGS35549.1"/>
    <property type="molecule type" value="Genomic_DNA"/>
</dbReference>
<feature type="domain" description="HTH gntR-type" evidence="4">
    <location>
        <begin position="8"/>
        <end position="78"/>
    </location>
</feature>
<evidence type="ECO:0000313" key="5">
    <source>
        <dbReference type="EMBL" id="AGS35549.1"/>
    </source>
</evidence>
<dbReference type="PRINTS" id="PR00035">
    <property type="entry name" value="HTHGNTR"/>
</dbReference>
<dbReference type="AlphaFoldDB" id="S5SWG4"/>
<dbReference type="Gene3D" id="1.10.10.10">
    <property type="entry name" value="Winged helix-like DNA-binding domain superfamily/Winged helix DNA-binding domain"/>
    <property type="match status" value="1"/>
</dbReference>
<keyword evidence="6" id="KW-1185">Reference proteome</keyword>
<keyword evidence="3" id="KW-0804">Transcription</keyword>
<dbReference type="OrthoDB" id="7363114at2"/>
<evidence type="ECO:0000256" key="3">
    <source>
        <dbReference type="ARBA" id="ARBA00023163"/>
    </source>
</evidence>
<dbReference type="SMART" id="SM00345">
    <property type="entry name" value="HTH_GNTR"/>
    <property type="match status" value="1"/>
</dbReference>
<dbReference type="Pfam" id="PF00392">
    <property type="entry name" value="GntR"/>
    <property type="match status" value="1"/>
</dbReference>
<dbReference type="InterPro" id="IPR000524">
    <property type="entry name" value="Tscrpt_reg_HTH_GntR"/>
</dbReference>
<dbReference type="Pfam" id="PF07702">
    <property type="entry name" value="UTRA"/>
    <property type="match status" value="1"/>
</dbReference>
<evidence type="ECO:0000259" key="4">
    <source>
        <dbReference type="PROSITE" id="PS50949"/>
    </source>
</evidence>
<dbReference type="Proteomes" id="UP000015388">
    <property type="component" value="Chromosome"/>
</dbReference>
<dbReference type="GO" id="GO:0003700">
    <property type="term" value="F:DNA-binding transcription factor activity"/>
    <property type="evidence" value="ECO:0007669"/>
    <property type="project" value="InterPro"/>
</dbReference>
<dbReference type="PATRIC" id="fig|1224163.3.peg.2095"/>
<protein>
    <submittedName>
        <fullName evidence="5">Transcriptional regulator</fullName>
    </submittedName>
</protein>
<dbReference type="CDD" id="cd07377">
    <property type="entry name" value="WHTH_GntR"/>
    <property type="match status" value="1"/>
</dbReference>
<proteinExistence type="predicted"/>
<sequence length="241" mass="27183">MSTPPRRQPAYLEIADNVRGMIERGELQPGDRLQTERELVEHYGVARMTVRHALDILQLEGLIDRKRGRTGGTFVRVVPPLLELTRMDGFLPQLRERGQTVTSHVLIAEETRANPTVAQGLAVSPDDPVYRVMRVRRVENVPMLIEESFFPHALFPDLLDRDLSHSLYELLDAYGRRPTRKEESVAPGVATALEQERLEISRNLPLLRITRTAVDASGAVVEYSEDTLRSDVARVQVITTG</sequence>
<dbReference type="Gene3D" id="3.40.1410.10">
    <property type="entry name" value="Chorismate lyase-like"/>
    <property type="match status" value="1"/>
</dbReference>
<dbReference type="KEGG" id="cmd:B841_10385"/>
<evidence type="ECO:0000256" key="2">
    <source>
        <dbReference type="ARBA" id="ARBA00023125"/>
    </source>
</evidence>
<dbReference type="SUPFAM" id="SSF64288">
    <property type="entry name" value="Chorismate lyase-like"/>
    <property type="match status" value="1"/>
</dbReference>
<dbReference type="GO" id="GO:0003677">
    <property type="term" value="F:DNA binding"/>
    <property type="evidence" value="ECO:0007669"/>
    <property type="project" value="UniProtKB-KW"/>
</dbReference>
<gene>
    <name evidence="5" type="ORF">B841_10385</name>
</gene>
<dbReference type="PANTHER" id="PTHR44846">
    <property type="entry name" value="MANNOSYL-D-GLYCERATE TRANSPORT/METABOLISM SYSTEM REPRESSOR MNGR-RELATED"/>
    <property type="match status" value="1"/>
</dbReference>
<organism evidence="5 6">
    <name type="scientific">Corynebacterium maris DSM 45190</name>
    <dbReference type="NCBI Taxonomy" id="1224163"/>
    <lineage>
        <taxon>Bacteria</taxon>
        <taxon>Bacillati</taxon>
        <taxon>Actinomycetota</taxon>
        <taxon>Actinomycetes</taxon>
        <taxon>Mycobacteriales</taxon>
        <taxon>Corynebacteriaceae</taxon>
        <taxon>Corynebacterium</taxon>
    </lineage>
</organism>
<dbReference type="InterPro" id="IPR036390">
    <property type="entry name" value="WH_DNA-bd_sf"/>
</dbReference>
<dbReference type="InterPro" id="IPR050679">
    <property type="entry name" value="Bact_HTH_transcr_reg"/>
</dbReference>
<dbReference type="SMART" id="SM00866">
    <property type="entry name" value="UTRA"/>
    <property type="match status" value="1"/>
</dbReference>
<dbReference type="GO" id="GO:0045892">
    <property type="term" value="P:negative regulation of DNA-templated transcription"/>
    <property type="evidence" value="ECO:0007669"/>
    <property type="project" value="TreeGrafter"/>
</dbReference>
<dbReference type="SUPFAM" id="SSF46785">
    <property type="entry name" value="Winged helix' DNA-binding domain"/>
    <property type="match status" value="1"/>
</dbReference>
<dbReference type="HOGENOM" id="CLU_063236_2_2_11"/>
<dbReference type="InterPro" id="IPR028978">
    <property type="entry name" value="Chorismate_lyase_/UTRA_dom_sf"/>
</dbReference>
<keyword evidence="1" id="KW-0805">Transcription regulation</keyword>
<dbReference type="PANTHER" id="PTHR44846:SF1">
    <property type="entry name" value="MANNOSYL-D-GLYCERATE TRANSPORT_METABOLISM SYSTEM REPRESSOR MNGR-RELATED"/>
    <property type="match status" value="1"/>
</dbReference>
<dbReference type="InterPro" id="IPR036388">
    <property type="entry name" value="WH-like_DNA-bd_sf"/>
</dbReference>
<accession>S5SWG4</accession>
<dbReference type="PROSITE" id="PS50949">
    <property type="entry name" value="HTH_GNTR"/>
    <property type="match status" value="1"/>
</dbReference>
<evidence type="ECO:0000313" key="6">
    <source>
        <dbReference type="Proteomes" id="UP000015388"/>
    </source>
</evidence>
<evidence type="ECO:0000256" key="1">
    <source>
        <dbReference type="ARBA" id="ARBA00023015"/>
    </source>
</evidence>
<keyword evidence="2" id="KW-0238">DNA-binding</keyword>
<dbReference type="STRING" id="1224163.B841_10385"/>
<dbReference type="RefSeq" id="WP_020935482.1">
    <property type="nucleotide sequence ID" value="NC_021915.1"/>
</dbReference>
<dbReference type="InterPro" id="IPR011663">
    <property type="entry name" value="UTRA"/>
</dbReference>
<reference evidence="5 6" key="1">
    <citation type="submission" date="2012-11" db="EMBL/GenBank/DDBJ databases">
        <title>The complete genome sequence of Corynebacterium maris Coryn-1 (=DSM 45190).</title>
        <authorList>
            <person name="Schaffert L."/>
            <person name="Albersmeier A."/>
            <person name="Kalinowski J."/>
            <person name="Ruckert C."/>
        </authorList>
    </citation>
    <scope>NUCLEOTIDE SEQUENCE [LARGE SCALE GENOMIC DNA]</scope>
    <source>
        <strain evidence="6">Coryn-1</strain>
    </source>
</reference>
<dbReference type="eggNOG" id="COG2188">
    <property type="taxonomic scope" value="Bacteria"/>
</dbReference>
<name>S5SWG4_9CORY</name>